<protein>
    <recommendedName>
        <fullName evidence="4">Protein RMD9, mitochondrial</fullName>
    </recommendedName>
</protein>
<dbReference type="GO" id="GO:0006413">
    <property type="term" value="P:translational initiation"/>
    <property type="evidence" value="ECO:0007669"/>
    <property type="project" value="EnsemblFungi"/>
</dbReference>
<keyword evidence="3" id="KW-1185">Reference proteome</keyword>
<dbReference type="eggNOG" id="ENOG502QUSW">
    <property type="taxonomic scope" value="Eukaryota"/>
</dbReference>
<dbReference type="OrthoDB" id="4081443at2759"/>
<dbReference type="EMBL" id="HE650821">
    <property type="protein sequence ID" value="CCF55880.1"/>
    <property type="molecule type" value="Genomic_DNA"/>
</dbReference>
<accession>H2AND0</accession>
<dbReference type="GO" id="GO:0070935">
    <property type="term" value="P:3'-UTR-mediated mRNA stabilization"/>
    <property type="evidence" value="ECO:0007669"/>
    <property type="project" value="EnsemblFungi"/>
</dbReference>
<dbReference type="InParanoid" id="H2AND0"/>
<reference evidence="2 3" key="1">
    <citation type="journal article" date="2011" name="Proc. Natl. Acad. Sci. U.S.A.">
        <title>Evolutionary erosion of yeast sex chromosomes by mating-type switching accidents.</title>
        <authorList>
            <person name="Gordon J.L."/>
            <person name="Armisen D."/>
            <person name="Proux-Wera E."/>
            <person name="Oheigeartaigh S.S."/>
            <person name="Byrne K.P."/>
            <person name="Wolfe K.H."/>
        </authorList>
    </citation>
    <scope>NUCLEOTIDE SEQUENCE [LARGE SCALE GENOMIC DNA]</scope>
    <source>
        <strain evidence="3">ATCC 22294 / BCRC 22015 / CBS 2517 / CECT 1963 / NBRC 1671 / NRRL Y-8276</strain>
    </source>
</reference>
<dbReference type="GO" id="GO:0090615">
    <property type="term" value="P:mitochondrial mRNA processing"/>
    <property type="evidence" value="ECO:0007669"/>
    <property type="project" value="EnsemblFungi"/>
</dbReference>
<dbReference type="GeneID" id="13886403"/>
<gene>
    <name evidence="2" type="primary">KAFR0A04450</name>
    <name evidence="2" type="ORF">KAFR_0A04450</name>
</gene>
<evidence type="ECO:0000313" key="3">
    <source>
        <dbReference type="Proteomes" id="UP000005220"/>
    </source>
</evidence>
<dbReference type="KEGG" id="kaf:KAFR_0A04450"/>
<dbReference type="GO" id="GO:0009060">
    <property type="term" value="P:aerobic respiration"/>
    <property type="evidence" value="ECO:0007669"/>
    <property type="project" value="EnsemblFungi"/>
</dbReference>
<dbReference type="GO" id="GO:1903108">
    <property type="term" value="P:regulation of mitochondrial transcription"/>
    <property type="evidence" value="ECO:0007669"/>
    <property type="project" value="EnsemblFungi"/>
</dbReference>
<sequence length="617" mass="71870">MLGRLYKDSHLLKTSYRLYFRPIPNNSTRNPPLWKRFNSTESTTRDSKPQSKNSSDLKNLQAFIDSRLNLKKNFKFEDPIDSSHPNFHKFNAFDDIVHQTLSSSKINNFNRNDQQTNRLMKRSPLFWDSVTKAMDLYNELALEHDNKLSSSRVSALINLLHNGLRINRNQLIKLNKKPDYDSKSFNFEISNFLQGAILKISNDLIAGNINGISEYGLMHLLTSLKEMGLIDRAIALWKFGLVNENLTQIFLQPKCVGVILPLLYETNTYTFEDCQKLYELSSKNVDYYHPNLMCGMISTCLMANENVKALDIYSKLCEIATERQYNYLCDAHLSFIGYCKDSKISEKFLDKAMANEMPYRVNLKVSFVNLFLQNMPLNDENEFDELIRVWKKIINYYHDMNVNIGVLSSLNNTFFEIFFKYCLNDKITGFSKLSSVIDSYNKTLSIDEPFLNIILTKSLIWYDADVIQFIHKNYTLFNIPETIITKRILLKSMAVIECPNIETEILSRWGELIAKLDEMGNTYLANADWAALRDATLTWAQTNQVEKKEDAINRIILYLRVAKTYKPYCRDSRQFLNITEGYARNFENMQKYLAMLDTLEPIEIPELHSLRSDDRII</sequence>
<dbReference type="GO" id="GO:0005739">
    <property type="term" value="C:mitochondrion"/>
    <property type="evidence" value="ECO:0007669"/>
    <property type="project" value="EnsemblFungi"/>
</dbReference>
<name>H2AND0_KAZAF</name>
<dbReference type="RefSeq" id="XP_003955015.1">
    <property type="nucleotide sequence ID" value="XM_003954966.1"/>
</dbReference>
<evidence type="ECO:0008006" key="4">
    <source>
        <dbReference type="Google" id="ProtNLM"/>
    </source>
</evidence>
<evidence type="ECO:0000256" key="1">
    <source>
        <dbReference type="SAM" id="MobiDB-lite"/>
    </source>
</evidence>
<dbReference type="HOGENOM" id="CLU_019840_0_0_1"/>
<feature type="region of interest" description="Disordered" evidence="1">
    <location>
        <begin position="30"/>
        <end position="56"/>
    </location>
</feature>
<organism evidence="2 3">
    <name type="scientific">Kazachstania africana (strain ATCC 22294 / BCRC 22015 / CBS 2517 / CECT 1963 / NBRC 1671 / NRRL Y-8276)</name>
    <name type="common">Yeast</name>
    <name type="synonym">Kluyveromyces africanus</name>
    <dbReference type="NCBI Taxonomy" id="1071382"/>
    <lineage>
        <taxon>Eukaryota</taxon>
        <taxon>Fungi</taxon>
        <taxon>Dikarya</taxon>
        <taxon>Ascomycota</taxon>
        <taxon>Saccharomycotina</taxon>
        <taxon>Saccharomycetes</taxon>
        <taxon>Saccharomycetales</taxon>
        <taxon>Saccharomycetaceae</taxon>
        <taxon>Kazachstania</taxon>
    </lineage>
</organism>
<dbReference type="Proteomes" id="UP000005220">
    <property type="component" value="Chromosome 1"/>
</dbReference>
<evidence type="ECO:0000313" key="2">
    <source>
        <dbReference type="EMBL" id="CCF55880.1"/>
    </source>
</evidence>
<dbReference type="STRING" id="1071382.H2AND0"/>
<dbReference type="AlphaFoldDB" id="H2AND0"/>
<dbReference type="GO" id="GO:0003730">
    <property type="term" value="F:mRNA 3'-UTR binding"/>
    <property type="evidence" value="ECO:0007669"/>
    <property type="project" value="EnsemblFungi"/>
</dbReference>
<proteinExistence type="predicted"/>